<organism evidence="1">
    <name type="scientific">Myoviridae sp. ctvns3</name>
    <dbReference type="NCBI Taxonomy" id="2825204"/>
    <lineage>
        <taxon>Viruses</taxon>
        <taxon>Duplodnaviria</taxon>
        <taxon>Heunggongvirae</taxon>
        <taxon>Uroviricota</taxon>
        <taxon>Caudoviricetes</taxon>
    </lineage>
</organism>
<sequence length="485" mass="55117">MGIMSAIKEWWSRMFLSEVKNQFKVTGITSGDMQKAIQNWMLIYKGEPGWTNPEEGIKTIKFAKFVCGEIGRLATLAIDVTFDGARKEYMTQFWEKSVHDRIREWTELMCACGTVILKPNGSGVDLVTPDRFEITSIDGNHNITGIVFQDSYREGDEYFTKLEYHRFFTASVRMPDAEEYTETTYYSISNRAFVSKNAGEIGKPIDLSMTVWSRLQPDVHITKKNGEQINSMLFGLFRMPSSNDIDLNSPLGLSAFADAIEELKDLDIAYSRNAEEIEDSRRMVVIDDRLIEKPAFKDEKGNTVRPKVKMPKFFKALAGVGIKDEEVYHEVNPQLNTEVRKGGINQQLSLVGVKCGFSNGYFVIDEKTGMVTATQVESDDRRTIQLIKDVRDAMQRCLDDLFYAQSVFADLYGLAPAGDYEPQYDFGDITYNEEEDRMRNLTLANSGYIPKWQYLVRFEGYSEEDAKAAVEEASGGEKEGLFGEE</sequence>
<reference evidence="1" key="1">
    <citation type="journal article" date="2021" name="Proc. Natl. Acad. Sci. U.S.A.">
        <title>A Catalog of Tens of Thousands of Viruses from Human Metagenomes Reveals Hidden Associations with Chronic Diseases.</title>
        <authorList>
            <person name="Tisza M.J."/>
            <person name="Buck C.B."/>
        </authorList>
    </citation>
    <scope>NUCLEOTIDE SEQUENCE</scope>
    <source>
        <strain evidence="1">Ctvns3</strain>
    </source>
</reference>
<name>A0A8S5PED4_9CAUD</name>
<proteinExistence type="predicted"/>
<evidence type="ECO:0000313" key="1">
    <source>
        <dbReference type="EMBL" id="DAE04580.1"/>
    </source>
</evidence>
<accession>A0A8S5PED4</accession>
<protein>
    <submittedName>
        <fullName evidence="1">Portal protein</fullName>
    </submittedName>
</protein>
<dbReference type="EMBL" id="BK015391">
    <property type="protein sequence ID" value="DAE04580.1"/>
    <property type="molecule type" value="Genomic_DNA"/>
</dbReference>